<dbReference type="STRING" id="52689.AKG39_10870"/>
<dbReference type="EMBL" id="LGYO01000026">
    <property type="protein sequence ID" value="KNZ41683.1"/>
    <property type="molecule type" value="Genomic_DNA"/>
</dbReference>
<evidence type="ECO:0008006" key="3">
    <source>
        <dbReference type="Google" id="ProtNLM"/>
    </source>
</evidence>
<keyword evidence="2" id="KW-1185">Reference proteome</keyword>
<accession>A0A0L6TZL2</accession>
<dbReference type="Proteomes" id="UP000036873">
    <property type="component" value="Unassembled WGS sequence"/>
</dbReference>
<proteinExistence type="predicted"/>
<evidence type="ECO:0000313" key="1">
    <source>
        <dbReference type="EMBL" id="KNZ41683.1"/>
    </source>
</evidence>
<protein>
    <recommendedName>
        <fullName evidence="3">TIGR04255 family protein</fullName>
    </recommendedName>
</protein>
<evidence type="ECO:0000313" key="2">
    <source>
        <dbReference type="Proteomes" id="UP000036873"/>
    </source>
</evidence>
<reference evidence="2" key="1">
    <citation type="submission" date="2015-07" db="EMBL/GenBank/DDBJ databases">
        <title>Draft genome sequence of Acetobacterium bakii DSM 8293, a potential psychrophilic chemical producer through syngas fermentation.</title>
        <authorList>
            <person name="Song Y."/>
            <person name="Hwang S."/>
            <person name="Cho B.-K."/>
        </authorList>
    </citation>
    <scope>NUCLEOTIDE SEQUENCE [LARGE SCALE GENOMIC DNA]</scope>
    <source>
        <strain evidence="2">DSM 8239</strain>
    </source>
</reference>
<sequence>MGKFLNYQMSIFGTYEHIKPGMNTIQILMDAFKGFEGEIFIPSTIEIQKIELPINTLITETRLKMMSISKKWEILFMPDRIDANYNGSDVNGEVQKESIKELVDFSKKILDLALSAFDLKGGRLAVNCRRVMKKLNSDEIDDFQNKLINPLNFYNDKLCNDWSLMINGNDNIEINDKTESLNVITNISLGKLDKIDDPVRIILVFDINTKPDNMSIRFGIKNLGAFGDRCVKMIGDLVVNIEGLVSL</sequence>
<organism evidence="1 2">
    <name type="scientific">Acetobacterium bakii</name>
    <dbReference type="NCBI Taxonomy" id="52689"/>
    <lineage>
        <taxon>Bacteria</taxon>
        <taxon>Bacillati</taxon>
        <taxon>Bacillota</taxon>
        <taxon>Clostridia</taxon>
        <taxon>Eubacteriales</taxon>
        <taxon>Eubacteriaceae</taxon>
        <taxon>Acetobacterium</taxon>
    </lineage>
</organism>
<dbReference type="AlphaFoldDB" id="A0A0L6TZL2"/>
<comment type="caution">
    <text evidence="1">The sequence shown here is derived from an EMBL/GenBank/DDBJ whole genome shotgun (WGS) entry which is preliminary data.</text>
</comment>
<dbReference type="RefSeq" id="WP_050740416.1">
    <property type="nucleotide sequence ID" value="NZ_RXYC01000013.1"/>
</dbReference>
<name>A0A0L6TZL2_9FIRM</name>
<gene>
    <name evidence="1" type="ORF">AKG39_10870</name>
</gene>